<dbReference type="RefSeq" id="WP_092235772.1">
    <property type="nucleotide sequence ID" value="NZ_CAXAQB010000052.1"/>
</dbReference>
<gene>
    <name evidence="1" type="ORF">GIW75_12900</name>
</gene>
<evidence type="ECO:0000313" key="2">
    <source>
        <dbReference type="Proteomes" id="UP000814172"/>
    </source>
</evidence>
<dbReference type="Gene3D" id="2.130.10.30">
    <property type="entry name" value="Regulator of chromosome condensation 1/beta-lactamase-inhibitor protein II"/>
    <property type="match status" value="1"/>
</dbReference>
<dbReference type="GeneID" id="55540885"/>
<accession>A0AAW5ACL6</accession>
<dbReference type="InterPro" id="IPR009091">
    <property type="entry name" value="RCC1/BLIP-II"/>
</dbReference>
<dbReference type="AlphaFoldDB" id="A0AAW5ACL6"/>
<dbReference type="Proteomes" id="UP000814172">
    <property type="component" value="Unassembled WGS sequence"/>
</dbReference>
<evidence type="ECO:0000313" key="1">
    <source>
        <dbReference type="EMBL" id="MCF5057856.1"/>
    </source>
</evidence>
<keyword evidence="2" id="KW-1185">Reference proteome</keyword>
<comment type="caution">
    <text evidence="1">The sequence shown here is derived from an EMBL/GenBank/DDBJ whole genome shotgun (WGS) entry which is preliminary data.</text>
</comment>
<organism evidence="1 2">
    <name type="scientific">Pseudomonas proteolytica</name>
    <dbReference type="NCBI Taxonomy" id="219574"/>
    <lineage>
        <taxon>Bacteria</taxon>
        <taxon>Pseudomonadati</taxon>
        <taxon>Pseudomonadota</taxon>
        <taxon>Gammaproteobacteria</taxon>
        <taxon>Pseudomonadales</taxon>
        <taxon>Pseudomonadaceae</taxon>
        <taxon>Pseudomonas</taxon>
    </lineage>
</organism>
<protein>
    <submittedName>
        <fullName evidence="1">Uncharacterized protein</fullName>
    </submittedName>
</protein>
<dbReference type="SUPFAM" id="SSF50985">
    <property type="entry name" value="RCC1/BLIP-II"/>
    <property type="match status" value="1"/>
</dbReference>
<dbReference type="EMBL" id="WKEW01000036">
    <property type="protein sequence ID" value="MCF5057856.1"/>
    <property type="molecule type" value="Genomic_DNA"/>
</dbReference>
<sequence length="648" mass="69934">MSIPVATHVTIIGEAVAGAVVRGSYFYVNDIPEQNSIYRWYIDGASFIEAKSLDFQIQASLSGAKIRFSVTPMDESGDIGIETFSPEIEISDGYQNITDEEHRNSFVSQRGHCSYYVPDPKDRVFVASAQAFSLTDGKTQSVHIRGRADHAGDPPQEIRQYLKNNPATRMFSTERDFGALVPVLGSTKRLLLWGTNMANIPPQLDLNNIKYVYSNRTAVAFIYDNPAPGKNTIGAFGNAANGGVVPDDIQRNLLFDPPKAIYATETAFAVLTYRGTVYAWGQAAGGGVISLNAQNYLRTMKVERIISTAGAFCAIGPQVINDPEIKHVVTWGDAANGGEISAQDLTYILDQDGVEQVVANRNAFCAVTKLRRRAISWGAASYGGTMTEAARRLAAGGNILLCQGSAWAFTMFNNSGLSESWGASGYGGLSGHECSDDENDAGKVFEKSVEKNRIEALFKDMRINDWYQQQRSPTRHRAECDPSATPGANLGEIVTPNGIINLYSNDSSFFMVAKESDGRTKDLFSWGQTLGGGAIPPATRQVLMASQITDVRCTNGAYGVISTQGFVGGVVSVFGGGNAYLDAGEVPEALQEYLRGDVSGLYALKFMPPYYPTGSRSPSAFAARRTNGTYVVWGGGANVTDELYDPAG</sequence>
<name>A0AAW5ACL6_9PSED</name>
<reference evidence="1 2" key="1">
    <citation type="submission" date="2019-11" db="EMBL/GenBank/DDBJ databases">
        <title>Epiphytic Pseudomonas syringae from cherry orchards.</title>
        <authorList>
            <person name="Hulin M.T."/>
        </authorList>
    </citation>
    <scope>NUCLEOTIDE SEQUENCE [LARGE SCALE GENOMIC DNA]</scope>
    <source>
        <strain evidence="1 2">PA-6-9F</strain>
    </source>
</reference>
<proteinExistence type="predicted"/>